<gene>
    <name evidence="1" type="ORF">CP975_13840</name>
</gene>
<reference evidence="1 2" key="1">
    <citation type="submission" date="2017-09" db="EMBL/GenBank/DDBJ databases">
        <authorList>
            <person name="Lee N."/>
            <person name="Cho B.-K."/>
        </authorList>
    </citation>
    <scope>NUCLEOTIDE SEQUENCE [LARGE SCALE GENOMIC DNA]</scope>
    <source>
        <strain evidence="1 2">ATCC 12461</strain>
    </source>
</reference>
<dbReference type="AlphaFoldDB" id="A0A5J6HFU6"/>
<evidence type="ECO:0000313" key="1">
    <source>
        <dbReference type="EMBL" id="QEV18428.1"/>
    </source>
</evidence>
<sequence>MDPLVRVIERARFASMPTRTPAYTFTVNSMSEMWDSFHLIRLFGQAKGLCTGFTGHMAQQPALKHRRPSRCGPFRSLLEGSAGGSPMGVMVYADLNTFRIALVPQSE</sequence>
<accession>A0A5J6HFU6</accession>
<evidence type="ECO:0000313" key="2">
    <source>
        <dbReference type="Proteomes" id="UP000326553"/>
    </source>
</evidence>
<dbReference type="EMBL" id="CP023695">
    <property type="protein sequence ID" value="QEV18428.1"/>
    <property type="molecule type" value="Genomic_DNA"/>
</dbReference>
<dbReference type="KEGG" id="salw:CP975_13840"/>
<keyword evidence="2" id="KW-1185">Reference proteome</keyword>
<name>A0A5J6HFU6_STRAD</name>
<dbReference type="Proteomes" id="UP000326553">
    <property type="component" value="Chromosome"/>
</dbReference>
<proteinExistence type="predicted"/>
<dbReference type="OrthoDB" id="4312255at2"/>
<organism evidence="1 2">
    <name type="scientific">Streptomyces alboniger</name>
    <dbReference type="NCBI Taxonomy" id="132473"/>
    <lineage>
        <taxon>Bacteria</taxon>
        <taxon>Bacillati</taxon>
        <taxon>Actinomycetota</taxon>
        <taxon>Actinomycetes</taxon>
        <taxon>Kitasatosporales</taxon>
        <taxon>Streptomycetaceae</taxon>
        <taxon>Streptomyces</taxon>
        <taxon>Streptomyces aurantiacus group</taxon>
    </lineage>
</organism>
<protein>
    <submittedName>
        <fullName evidence="1">Uncharacterized protein</fullName>
    </submittedName>
</protein>